<accession>A0A0F3IKY4</accession>
<dbReference type="InterPro" id="IPR014710">
    <property type="entry name" value="RmlC-like_jellyroll"/>
</dbReference>
<evidence type="ECO:0000259" key="2">
    <source>
        <dbReference type="Pfam" id="PF07883"/>
    </source>
</evidence>
<dbReference type="InterPro" id="IPR011051">
    <property type="entry name" value="RmlC_Cupin_sf"/>
</dbReference>
<proteinExistence type="predicted"/>
<keyword evidence="1" id="KW-0479">Metal-binding</keyword>
<dbReference type="EMBL" id="LAJX01000055">
    <property type="protein sequence ID" value="KJV07183.1"/>
    <property type="molecule type" value="Genomic_DNA"/>
</dbReference>
<feature type="domain" description="Cupin type-2" evidence="2">
    <location>
        <begin position="55"/>
        <end position="126"/>
    </location>
</feature>
<reference evidence="3 4" key="2">
    <citation type="journal article" date="2016" name="Microb. Ecol.">
        <title>Genome Characteristics of a Novel Type I Methanotroph (Sn10-6) Isolated from a Flooded Indian Rice Field.</title>
        <authorList>
            <person name="Rahalkar M.C."/>
            <person name="Pandit P.S."/>
            <person name="Dhakephalkar P.K."/>
            <person name="Pore S."/>
            <person name="Arora P."/>
            <person name="Kapse N."/>
        </authorList>
    </citation>
    <scope>NUCLEOTIDE SEQUENCE [LARGE SCALE GENOMIC DNA]</scope>
    <source>
        <strain evidence="3 4">Sn10-6</strain>
    </source>
</reference>
<dbReference type="GO" id="GO:0046872">
    <property type="term" value="F:metal ion binding"/>
    <property type="evidence" value="ECO:0007669"/>
    <property type="project" value="UniProtKB-KW"/>
</dbReference>
<organism evidence="3 4">
    <name type="scientific">Methylocucumis oryzae</name>
    <dbReference type="NCBI Taxonomy" id="1632867"/>
    <lineage>
        <taxon>Bacteria</taxon>
        <taxon>Pseudomonadati</taxon>
        <taxon>Pseudomonadota</taxon>
        <taxon>Gammaproteobacteria</taxon>
        <taxon>Methylococcales</taxon>
        <taxon>Methylococcaceae</taxon>
        <taxon>Methylocucumis</taxon>
    </lineage>
</organism>
<evidence type="ECO:0000313" key="4">
    <source>
        <dbReference type="Proteomes" id="UP000033684"/>
    </source>
</evidence>
<comment type="caution">
    <text evidence="3">The sequence shown here is derived from an EMBL/GenBank/DDBJ whole genome shotgun (WGS) entry which is preliminary data.</text>
</comment>
<dbReference type="InterPro" id="IPR013096">
    <property type="entry name" value="Cupin_2"/>
</dbReference>
<dbReference type="PANTHER" id="PTHR35848">
    <property type="entry name" value="OXALATE-BINDING PROTEIN"/>
    <property type="match status" value="1"/>
</dbReference>
<dbReference type="RefSeq" id="WP_045778604.1">
    <property type="nucleotide sequence ID" value="NZ_LAJX01000055.1"/>
</dbReference>
<gene>
    <name evidence="3" type="ORF">VZ94_06410</name>
</gene>
<evidence type="ECO:0000313" key="3">
    <source>
        <dbReference type="EMBL" id="KJV07183.1"/>
    </source>
</evidence>
<sequence length="162" mass="17802">MTEKQIAVHAQDVQPRAKKSAYPTAITDKIGDLLAGREKRALGDAFGLTNFGVNLTRLAPGAHSALRHAHEKQDEFVYIIQGCPTLQTDDGDTLLQPGMCAGFPAGTGNAHRIINQSTEDVWYLEIGDRTLGDCVTYPEEDLEARNPEGTWLFSRTNGQIYE</sequence>
<dbReference type="OrthoDB" id="116921at2"/>
<dbReference type="InterPro" id="IPR051610">
    <property type="entry name" value="GPI/OXD"/>
</dbReference>
<evidence type="ECO:0000256" key="1">
    <source>
        <dbReference type="ARBA" id="ARBA00022723"/>
    </source>
</evidence>
<name>A0A0F3IKY4_9GAMM</name>
<dbReference type="Pfam" id="PF07883">
    <property type="entry name" value="Cupin_2"/>
    <property type="match status" value="1"/>
</dbReference>
<dbReference type="CDD" id="cd02224">
    <property type="entry name" value="cupin_SPO2919-like"/>
    <property type="match status" value="1"/>
</dbReference>
<dbReference type="AlphaFoldDB" id="A0A0F3IKY4"/>
<dbReference type="SUPFAM" id="SSF51182">
    <property type="entry name" value="RmlC-like cupins"/>
    <property type="match status" value="1"/>
</dbReference>
<dbReference type="Proteomes" id="UP000033684">
    <property type="component" value="Unassembled WGS sequence"/>
</dbReference>
<dbReference type="Gene3D" id="2.60.120.10">
    <property type="entry name" value="Jelly Rolls"/>
    <property type="match status" value="1"/>
</dbReference>
<keyword evidence="4" id="KW-1185">Reference proteome</keyword>
<dbReference type="PATRIC" id="fig|1632867.3.peg.4701"/>
<reference evidence="4" key="1">
    <citation type="submission" date="2015-03" db="EMBL/GenBank/DDBJ databases">
        <title>Draft genome sequence of a novel methanotroph (Sn10-6) isolated from flooded ricefield rhizosphere in India.</title>
        <authorList>
            <person name="Pandit P.S."/>
            <person name="Pore S.D."/>
            <person name="Arora P."/>
            <person name="Kapse N.G."/>
            <person name="Dhakephalkar P.K."/>
            <person name="Rahalkar M.C."/>
        </authorList>
    </citation>
    <scope>NUCLEOTIDE SEQUENCE [LARGE SCALE GENOMIC DNA]</scope>
    <source>
        <strain evidence="4">Sn10-6</strain>
    </source>
</reference>
<dbReference type="PANTHER" id="PTHR35848:SF9">
    <property type="entry name" value="SLL1358 PROTEIN"/>
    <property type="match status" value="1"/>
</dbReference>
<protein>
    <submittedName>
        <fullName evidence="3">Cupin</fullName>
    </submittedName>
</protein>